<keyword evidence="3" id="KW-1185">Reference proteome</keyword>
<accession>A0AAN9YCJ1</accession>
<dbReference type="EMBL" id="JAJSPL020000037">
    <property type="protein sequence ID" value="KAK7735633.1"/>
    <property type="molecule type" value="Genomic_DNA"/>
</dbReference>
<dbReference type="InterPro" id="IPR024079">
    <property type="entry name" value="MetalloPept_cat_dom_sf"/>
</dbReference>
<comment type="caution">
    <text evidence="2">The sequence shown here is derived from an EMBL/GenBank/DDBJ whole genome shotgun (WGS) entry which is preliminary data.</text>
</comment>
<dbReference type="Gene3D" id="3.40.390.10">
    <property type="entry name" value="Collagenase (Catalytic Domain)"/>
    <property type="match status" value="1"/>
</dbReference>
<dbReference type="AlphaFoldDB" id="A0AAN9YCJ1"/>
<gene>
    <name evidence="2" type="ORF">SLS53_007373</name>
</gene>
<feature type="region of interest" description="Disordered" evidence="1">
    <location>
        <begin position="193"/>
        <end position="251"/>
    </location>
</feature>
<protein>
    <submittedName>
        <fullName evidence="2">Uncharacterized protein</fullName>
    </submittedName>
</protein>
<name>A0AAN9YCJ1_9PEZI</name>
<proteinExistence type="predicted"/>
<dbReference type="Proteomes" id="UP001320245">
    <property type="component" value="Unassembled WGS sequence"/>
</dbReference>
<dbReference type="SUPFAM" id="SSF55486">
    <property type="entry name" value="Metalloproteases ('zincins'), catalytic domain"/>
    <property type="match status" value="1"/>
</dbReference>
<evidence type="ECO:0000313" key="3">
    <source>
        <dbReference type="Proteomes" id="UP001320245"/>
    </source>
</evidence>
<evidence type="ECO:0000313" key="2">
    <source>
        <dbReference type="EMBL" id="KAK7735633.1"/>
    </source>
</evidence>
<evidence type="ECO:0000256" key="1">
    <source>
        <dbReference type="SAM" id="MobiDB-lite"/>
    </source>
</evidence>
<feature type="compositionally biased region" description="Acidic residues" evidence="1">
    <location>
        <begin position="195"/>
        <end position="211"/>
    </location>
</feature>
<reference evidence="2 3" key="1">
    <citation type="journal article" date="2023" name="PLoS ONE">
        <title>Cytospora paraplurivora sp. nov. isolated from orchards with fruit tree decline syndrome in Ontario, Canada.</title>
        <authorList>
            <person name="Ilyukhin E."/>
            <person name="Nguyen H.D.T."/>
            <person name="Castle A.J."/>
            <person name="Ellouze W."/>
        </authorList>
    </citation>
    <scope>NUCLEOTIDE SEQUENCE [LARGE SCALE GENOMIC DNA]</scope>
    <source>
        <strain evidence="2 3">FDS-564</strain>
    </source>
</reference>
<sequence>MASKYMGSPGDFIQVRLLGGSHHIQKMVSKYARAWLTHANVELKFVDHDDVDIRVSFEKGGSWSFVGTSCRLVPKDKATMNFGWFTNKTSIKKFSRTVTHEFGRALGCIHEHQSPAGNIPWDESADKETVRANIFEAYSINTTHFLSVDKKSIMLYAIPACLTKNGYSIKPNKVLSEMDKHFIAQAYPWPHSYDSSDDYDDDDREDNEDETRVDNSNSEAPAAKDHSDFEEDNGSDRVQRLSSKLRGKWML</sequence>
<organism evidence="2 3">
    <name type="scientific">Cytospora paraplurivora</name>
    <dbReference type="NCBI Taxonomy" id="2898453"/>
    <lineage>
        <taxon>Eukaryota</taxon>
        <taxon>Fungi</taxon>
        <taxon>Dikarya</taxon>
        <taxon>Ascomycota</taxon>
        <taxon>Pezizomycotina</taxon>
        <taxon>Sordariomycetes</taxon>
        <taxon>Sordariomycetidae</taxon>
        <taxon>Diaporthales</taxon>
        <taxon>Cytosporaceae</taxon>
        <taxon>Cytospora</taxon>
    </lineage>
</organism>
<dbReference type="GO" id="GO:0008237">
    <property type="term" value="F:metallopeptidase activity"/>
    <property type="evidence" value="ECO:0007669"/>
    <property type="project" value="InterPro"/>
</dbReference>